<protein>
    <recommendedName>
        <fullName evidence="1">RNase H type-1 domain-containing protein</fullName>
    </recommendedName>
</protein>
<feature type="domain" description="RNase H type-1" evidence="1">
    <location>
        <begin position="19"/>
        <end position="108"/>
    </location>
</feature>
<dbReference type="AlphaFoldDB" id="A0AAW2PT24"/>
<dbReference type="SUPFAM" id="SSF53098">
    <property type="entry name" value="Ribonuclease H-like"/>
    <property type="match status" value="1"/>
</dbReference>
<proteinExistence type="predicted"/>
<sequence>MAGISLEDTPKVEKWLLHVDGSSTIQASGAGIVITSPHGEDFEFTIKFGFKASNNKIEYEALLISMKMIHEAGARHLVAYSDSQLVVQEENVKADCLSKLASSLEDCRIRHITIQYLPEVRAPLAIQAISSVEDWRTPVVKWLEEGSLPNNRWEAAKLKTQAARFLLQGGILYRKCYTHALL</sequence>
<dbReference type="PANTHER" id="PTHR48475:SF2">
    <property type="entry name" value="RIBONUCLEASE H"/>
    <property type="match status" value="1"/>
</dbReference>
<name>A0AAW2PT24_9LAMI</name>
<dbReference type="InterPro" id="IPR012337">
    <property type="entry name" value="RNaseH-like_sf"/>
</dbReference>
<dbReference type="Pfam" id="PF13456">
    <property type="entry name" value="RVT_3"/>
    <property type="match status" value="1"/>
</dbReference>
<accession>A0AAW2PT24</accession>
<evidence type="ECO:0000313" key="2">
    <source>
        <dbReference type="EMBL" id="KAL0358113.1"/>
    </source>
</evidence>
<dbReference type="Gene3D" id="3.30.420.10">
    <property type="entry name" value="Ribonuclease H-like superfamily/Ribonuclease H"/>
    <property type="match status" value="1"/>
</dbReference>
<organism evidence="2">
    <name type="scientific">Sesamum calycinum</name>
    <dbReference type="NCBI Taxonomy" id="2727403"/>
    <lineage>
        <taxon>Eukaryota</taxon>
        <taxon>Viridiplantae</taxon>
        <taxon>Streptophyta</taxon>
        <taxon>Embryophyta</taxon>
        <taxon>Tracheophyta</taxon>
        <taxon>Spermatophyta</taxon>
        <taxon>Magnoliopsida</taxon>
        <taxon>eudicotyledons</taxon>
        <taxon>Gunneridae</taxon>
        <taxon>Pentapetalae</taxon>
        <taxon>asterids</taxon>
        <taxon>lamiids</taxon>
        <taxon>Lamiales</taxon>
        <taxon>Pedaliaceae</taxon>
        <taxon>Sesamum</taxon>
    </lineage>
</organism>
<dbReference type="InterPro" id="IPR036397">
    <property type="entry name" value="RNaseH_sf"/>
</dbReference>
<comment type="caution">
    <text evidence="2">The sequence shown here is derived from an EMBL/GenBank/DDBJ whole genome shotgun (WGS) entry which is preliminary data.</text>
</comment>
<dbReference type="PANTHER" id="PTHR48475">
    <property type="entry name" value="RIBONUCLEASE H"/>
    <property type="match status" value="1"/>
</dbReference>
<dbReference type="GO" id="GO:0003676">
    <property type="term" value="F:nucleic acid binding"/>
    <property type="evidence" value="ECO:0007669"/>
    <property type="project" value="InterPro"/>
</dbReference>
<dbReference type="InterPro" id="IPR002156">
    <property type="entry name" value="RNaseH_domain"/>
</dbReference>
<dbReference type="EMBL" id="JACGWM010000008">
    <property type="protein sequence ID" value="KAL0358113.1"/>
    <property type="molecule type" value="Genomic_DNA"/>
</dbReference>
<gene>
    <name evidence="2" type="ORF">Scaly_1497000</name>
</gene>
<dbReference type="GO" id="GO:0004523">
    <property type="term" value="F:RNA-DNA hybrid ribonuclease activity"/>
    <property type="evidence" value="ECO:0007669"/>
    <property type="project" value="InterPro"/>
</dbReference>
<reference evidence="2" key="1">
    <citation type="submission" date="2020-06" db="EMBL/GenBank/DDBJ databases">
        <authorList>
            <person name="Li T."/>
            <person name="Hu X."/>
            <person name="Zhang T."/>
            <person name="Song X."/>
            <person name="Zhang H."/>
            <person name="Dai N."/>
            <person name="Sheng W."/>
            <person name="Hou X."/>
            <person name="Wei L."/>
        </authorList>
    </citation>
    <scope>NUCLEOTIDE SEQUENCE</scope>
    <source>
        <strain evidence="2">KEN8</strain>
        <tissue evidence="2">Leaf</tissue>
    </source>
</reference>
<evidence type="ECO:0000259" key="1">
    <source>
        <dbReference type="Pfam" id="PF13456"/>
    </source>
</evidence>
<reference evidence="2" key="2">
    <citation type="journal article" date="2024" name="Plant">
        <title>Genomic evolution and insights into agronomic trait innovations of Sesamum species.</title>
        <authorList>
            <person name="Miao H."/>
            <person name="Wang L."/>
            <person name="Qu L."/>
            <person name="Liu H."/>
            <person name="Sun Y."/>
            <person name="Le M."/>
            <person name="Wang Q."/>
            <person name="Wei S."/>
            <person name="Zheng Y."/>
            <person name="Lin W."/>
            <person name="Duan Y."/>
            <person name="Cao H."/>
            <person name="Xiong S."/>
            <person name="Wang X."/>
            <person name="Wei L."/>
            <person name="Li C."/>
            <person name="Ma Q."/>
            <person name="Ju M."/>
            <person name="Zhao R."/>
            <person name="Li G."/>
            <person name="Mu C."/>
            <person name="Tian Q."/>
            <person name="Mei H."/>
            <person name="Zhang T."/>
            <person name="Gao T."/>
            <person name="Zhang H."/>
        </authorList>
    </citation>
    <scope>NUCLEOTIDE SEQUENCE</scope>
    <source>
        <strain evidence="2">KEN8</strain>
    </source>
</reference>